<proteinExistence type="predicted"/>
<keyword evidence="2" id="KW-1185">Reference proteome</keyword>
<sequence length="91" mass="10580">MESHANEPLGAKFAFINNTPQIKKAATVASSLCERHQNYRTRNHVPLVTPFLFQKRLLHPSFLWASPSSPIFIYRLLHTFVYPSPHFTIFR</sequence>
<organism evidence="1 2">
    <name type="scientific">Trichonephila inaurata madagascariensis</name>
    <dbReference type="NCBI Taxonomy" id="2747483"/>
    <lineage>
        <taxon>Eukaryota</taxon>
        <taxon>Metazoa</taxon>
        <taxon>Ecdysozoa</taxon>
        <taxon>Arthropoda</taxon>
        <taxon>Chelicerata</taxon>
        <taxon>Arachnida</taxon>
        <taxon>Araneae</taxon>
        <taxon>Araneomorphae</taxon>
        <taxon>Entelegynae</taxon>
        <taxon>Araneoidea</taxon>
        <taxon>Nephilidae</taxon>
        <taxon>Trichonephila</taxon>
        <taxon>Trichonephila inaurata</taxon>
    </lineage>
</organism>
<dbReference type="Proteomes" id="UP000886998">
    <property type="component" value="Unassembled WGS sequence"/>
</dbReference>
<protein>
    <submittedName>
        <fullName evidence="1">Uncharacterized protein</fullName>
    </submittedName>
</protein>
<accession>A0A8X6WYG8</accession>
<evidence type="ECO:0000313" key="1">
    <source>
        <dbReference type="EMBL" id="GFY43045.1"/>
    </source>
</evidence>
<dbReference type="EMBL" id="BMAV01003444">
    <property type="protein sequence ID" value="GFY43045.1"/>
    <property type="molecule type" value="Genomic_DNA"/>
</dbReference>
<gene>
    <name evidence="1" type="ORF">TNIN_484061</name>
</gene>
<dbReference type="AlphaFoldDB" id="A0A8X6WYG8"/>
<evidence type="ECO:0000313" key="2">
    <source>
        <dbReference type="Proteomes" id="UP000886998"/>
    </source>
</evidence>
<comment type="caution">
    <text evidence="1">The sequence shown here is derived from an EMBL/GenBank/DDBJ whole genome shotgun (WGS) entry which is preliminary data.</text>
</comment>
<reference evidence="1" key="1">
    <citation type="submission" date="2020-08" db="EMBL/GenBank/DDBJ databases">
        <title>Multicomponent nature underlies the extraordinary mechanical properties of spider dragline silk.</title>
        <authorList>
            <person name="Kono N."/>
            <person name="Nakamura H."/>
            <person name="Mori M."/>
            <person name="Yoshida Y."/>
            <person name="Ohtoshi R."/>
            <person name="Malay A.D."/>
            <person name="Moran D.A.P."/>
            <person name="Tomita M."/>
            <person name="Numata K."/>
            <person name="Arakawa K."/>
        </authorList>
    </citation>
    <scope>NUCLEOTIDE SEQUENCE</scope>
</reference>
<name>A0A8X6WYG8_9ARAC</name>